<sequence>MAVSRLSIWNAALDEVPTDRVDALDEVSLQAEKCEAHYGPARQYLLEDHPYDFAIVRAPLAVATNDRASEWRFSYALPSDMASPRHLLPYGAAEAGAALYSWVGKARSLETRAPLRIAGNRLYANIEAATLEYVTSSPSEARFTAMFARALAMELATRIVMPLLKDRKRKGELMVEARIERERAKAADMNRDRESTRDFIPEEMLARAGYRV</sequence>
<accession>A0A430G2C0</accession>
<dbReference type="EMBL" id="QQYZ01000011">
    <property type="protein sequence ID" value="RSY83118.1"/>
    <property type="molecule type" value="Genomic_DNA"/>
</dbReference>
<dbReference type="RefSeq" id="WP_126004691.1">
    <property type="nucleotide sequence ID" value="NZ_QQYZ01000011.1"/>
</dbReference>
<comment type="caution">
    <text evidence="1">The sequence shown here is derived from an EMBL/GenBank/DDBJ whole genome shotgun (WGS) entry which is preliminary data.</text>
</comment>
<proteinExistence type="predicted"/>
<dbReference type="Proteomes" id="UP000287746">
    <property type="component" value="Unassembled WGS sequence"/>
</dbReference>
<reference evidence="1 2" key="1">
    <citation type="submission" date="2018-07" db="EMBL/GenBank/DDBJ databases">
        <title>Genomic and Epidemiologic Investigation of an Indolent Hospital Outbreak.</title>
        <authorList>
            <person name="Johnson R.C."/>
            <person name="Deming C."/>
            <person name="Conlan S."/>
            <person name="Zellmer C.J."/>
            <person name="Michelin A.V."/>
            <person name="Lee-Lin S."/>
            <person name="Thomas P.J."/>
            <person name="Park M."/>
            <person name="Weingarten R.A."/>
            <person name="Less J."/>
            <person name="Dekker J.P."/>
            <person name="Frank K.M."/>
            <person name="Musser K.A."/>
            <person name="Mcquiston J.R."/>
            <person name="Henderson D.K."/>
            <person name="Lau A.F."/>
            <person name="Palmore T.N."/>
            <person name="Segre J.A."/>
        </authorList>
    </citation>
    <scope>NUCLEOTIDE SEQUENCE [LARGE SCALE GENOMIC DNA]</scope>
    <source>
        <strain evidence="1 2">SK-CDC1_0717</strain>
    </source>
</reference>
<gene>
    <name evidence="1" type="ORF">DAH66_12680</name>
</gene>
<name>A0A430G2C0_9SPHN</name>
<evidence type="ECO:0000313" key="1">
    <source>
        <dbReference type="EMBL" id="RSY83118.1"/>
    </source>
</evidence>
<protein>
    <submittedName>
        <fullName evidence="1">Uncharacterized protein</fullName>
    </submittedName>
</protein>
<organism evidence="1 2">
    <name type="scientific">Sphingomonas koreensis</name>
    <dbReference type="NCBI Taxonomy" id="93064"/>
    <lineage>
        <taxon>Bacteria</taxon>
        <taxon>Pseudomonadati</taxon>
        <taxon>Pseudomonadota</taxon>
        <taxon>Alphaproteobacteria</taxon>
        <taxon>Sphingomonadales</taxon>
        <taxon>Sphingomonadaceae</taxon>
        <taxon>Sphingomonas</taxon>
    </lineage>
</organism>
<dbReference type="AlphaFoldDB" id="A0A430G2C0"/>
<evidence type="ECO:0000313" key="2">
    <source>
        <dbReference type="Proteomes" id="UP000287746"/>
    </source>
</evidence>